<dbReference type="SMART" id="SM00672">
    <property type="entry name" value="CAP10"/>
    <property type="match status" value="1"/>
</dbReference>
<feature type="domain" description="Glycosyl transferase CAP10" evidence="2">
    <location>
        <begin position="289"/>
        <end position="549"/>
    </location>
</feature>
<dbReference type="PANTHER" id="PTHR12203:SF118">
    <property type="entry name" value="BETA-1,2-XYLOSYLTRANSFERASE 1"/>
    <property type="match status" value="1"/>
</dbReference>
<dbReference type="GO" id="GO:0016740">
    <property type="term" value="F:transferase activity"/>
    <property type="evidence" value="ECO:0007669"/>
    <property type="project" value="UniProtKB-KW"/>
</dbReference>
<dbReference type="Proteomes" id="UP000054248">
    <property type="component" value="Unassembled WGS sequence"/>
</dbReference>
<dbReference type="InterPro" id="IPR051091">
    <property type="entry name" value="O-Glucosyltr/Glycosyltrsf_90"/>
</dbReference>
<gene>
    <name evidence="3" type="ORF">M407DRAFT_14363</name>
</gene>
<accession>A0A0C3QFJ8</accession>
<name>A0A0C3QFJ8_9AGAM</name>
<protein>
    <submittedName>
        <fullName evidence="3">Glycosyltransferase family 90 protein</fullName>
    </submittedName>
</protein>
<dbReference type="OrthoDB" id="541052at2759"/>
<proteinExistence type="predicted"/>
<keyword evidence="3" id="KW-0808">Transferase</keyword>
<feature type="region of interest" description="Disordered" evidence="1">
    <location>
        <begin position="1"/>
        <end position="21"/>
    </location>
</feature>
<evidence type="ECO:0000313" key="4">
    <source>
        <dbReference type="Proteomes" id="UP000054248"/>
    </source>
</evidence>
<dbReference type="EMBL" id="KN822974">
    <property type="protein sequence ID" value="KIO30210.1"/>
    <property type="molecule type" value="Genomic_DNA"/>
</dbReference>
<keyword evidence="4" id="KW-1185">Reference proteome</keyword>
<reference evidence="3 4" key="1">
    <citation type="submission" date="2014-04" db="EMBL/GenBank/DDBJ databases">
        <authorList>
            <consortium name="DOE Joint Genome Institute"/>
            <person name="Kuo A."/>
            <person name="Girlanda M."/>
            <person name="Perotto S."/>
            <person name="Kohler A."/>
            <person name="Nagy L.G."/>
            <person name="Floudas D."/>
            <person name="Copeland A."/>
            <person name="Barry K.W."/>
            <person name="Cichocki N."/>
            <person name="Veneault-Fourrey C."/>
            <person name="LaButti K."/>
            <person name="Lindquist E.A."/>
            <person name="Lipzen A."/>
            <person name="Lundell T."/>
            <person name="Morin E."/>
            <person name="Murat C."/>
            <person name="Sun H."/>
            <person name="Tunlid A."/>
            <person name="Henrissat B."/>
            <person name="Grigoriev I.V."/>
            <person name="Hibbett D.S."/>
            <person name="Martin F."/>
            <person name="Nordberg H.P."/>
            <person name="Cantor M.N."/>
            <person name="Hua S.X."/>
        </authorList>
    </citation>
    <scope>NUCLEOTIDE SEQUENCE [LARGE SCALE GENOMIC DNA]</scope>
    <source>
        <strain evidence="3 4">MUT 4182</strain>
    </source>
</reference>
<organism evidence="3 4">
    <name type="scientific">Tulasnella calospora MUT 4182</name>
    <dbReference type="NCBI Taxonomy" id="1051891"/>
    <lineage>
        <taxon>Eukaryota</taxon>
        <taxon>Fungi</taxon>
        <taxon>Dikarya</taxon>
        <taxon>Basidiomycota</taxon>
        <taxon>Agaricomycotina</taxon>
        <taxon>Agaricomycetes</taxon>
        <taxon>Cantharellales</taxon>
        <taxon>Tulasnellaceae</taxon>
        <taxon>Tulasnella</taxon>
    </lineage>
</organism>
<evidence type="ECO:0000313" key="3">
    <source>
        <dbReference type="EMBL" id="KIO30210.1"/>
    </source>
</evidence>
<dbReference type="PANTHER" id="PTHR12203">
    <property type="entry name" value="KDEL LYS-ASP-GLU-LEU CONTAINING - RELATED"/>
    <property type="match status" value="1"/>
</dbReference>
<evidence type="ECO:0000256" key="1">
    <source>
        <dbReference type="SAM" id="MobiDB-lite"/>
    </source>
</evidence>
<reference evidence="4" key="2">
    <citation type="submission" date="2015-01" db="EMBL/GenBank/DDBJ databases">
        <title>Evolutionary Origins and Diversification of the Mycorrhizal Mutualists.</title>
        <authorList>
            <consortium name="DOE Joint Genome Institute"/>
            <consortium name="Mycorrhizal Genomics Consortium"/>
            <person name="Kohler A."/>
            <person name="Kuo A."/>
            <person name="Nagy L.G."/>
            <person name="Floudas D."/>
            <person name="Copeland A."/>
            <person name="Barry K.W."/>
            <person name="Cichocki N."/>
            <person name="Veneault-Fourrey C."/>
            <person name="LaButti K."/>
            <person name="Lindquist E.A."/>
            <person name="Lipzen A."/>
            <person name="Lundell T."/>
            <person name="Morin E."/>
            <person name="Murat C."/>
            <person name="Riley R."/>
            <person name="Ohm R."/>
            <person name="Sun H."/>
            <person name="Tunlid A."/>
            <person name="Henrissat B."/>
            <person name="Grigoriev I.V."/>
            <person name="Hibbett D.S."/>
            <person name="Martin F."/>
        </authorList>
    </citation>
    <scope>NUCLEOTIDE SEQUENCE [LARGE SCALE GENOMIC DNA]</scope>
    <source>
        <strain evidence="4">MUT 4182</strain>
    </source>
</reference>
<sequence length="562" mass="65512">MTASMQPISGHLQRKHVVPTTSSAAEVKLHHTYRPDGLVEFVPSGLHPVYELIQVSEKKWRDKLERSSRTLKEAVEEYRRRYHRMPPKDFDKWWRYVVQHKVQLPDEYDQIYHDLEPFWGMSPAFIQEQQHIWEKDGEVGSFTLANEDHRVFLAGHSVTGDEEGTRIARERAADQLRLLEEVQQWLPDFRATFTAHDVPYQFIGYDLRSEAVYHAAISEYMDKDSVAEFQNHQRGWSYACPQTSPLRKHNFSATFESSELWEAPKTFIHDHKASMDPCQHVAHVHLNGFLSSREEGPVLRKNMVPAFSICSTRLHSDILTVAMDMWTESVAEDPEWKDKKHDKLLWRGRNTGMLFKEDGKWEDSQRARLVGIANSFYGHVYVLDSASSSTESVISPHSAPLDLLNEKMMDIGFSGEAIQCEPAACEELENTFTYKDATTFVDGNGWSARFKRLITSNSLVFKSTIFPEWYTDRIQPWVHYIPIKNDFTDLYDVFTFFHGDVDGNNSHDDIAERIARQGKEWSLTFWRKEDMVAYTFRLFLEYARVMSRDREAATFRWEDVKG</sequence>
<dbReference type="Pfam" id="PF05686">
    <property type="entry name" value="Glyco_transf_90"/>
    <property type="match status" value="1"/>
</dbReference>
<dbReference type="InterPro" id="IPR006598">
    <property type="entry name" value="CAP10"/>
</dbReference>
<dbReference type="HOGENOM" id="CLU_005027_3_2_1"/>
<dbReference type="AlphaFoldDB" id="A0A0C3QFJ8"/>
<evidence type="ECO:0000259" key="2">
    <source>
        <dbReference type="SMART" id="SM00672"/>
    </source>
</evidence>